<sequence>MSDRTRHNSHNLNVTPRQRNDSVRSYQSHKTGSSLANLSTIQRLGGSIASLALSGTHTDLSSRSYQGLPQKDGEVSQQEEEGDTGLKPKLTLINGITICVGSIIGSGIFIAPGGVLVNTGSVNMAMLVWIISGLFSMIGSYCYAELGCMISKPGGDYAYVHMTFGPFIGFMRLWIECIVVRPCTCTIVALTFSVYVMQPFFPYCENPQSAARCLAAICIITITSLRKDISWAVRNAEDIF</sequence>
<keyword evidence="2 6" id="KW-0812">Transmembrane</keyword>
<dbReference type="Gene3D" id="1.20.1740.10">
    <property type="entry name" value="Amino acid/polyamine transporter I"/>
    <property type="match status" value="1"/>
</dbReference>
<protein>
    <submittedName>
        <fullName evidence="7">Uncharacterized protein</fullName>
    </submittedName>
</protein>
<evidence type="ECO:0000313" key="7">
    <source>
        <dbReference type="EMBL" id="CAL4148704.1"/>
    </source>
</evidence>
<evidence type="ECO:0000256" key="1">
    <source>
        <dbReference type="ARBA" id="ARBA00004141"/>
    </source>
</evidence>
<dbReference type="GO" id="GO:0016020">
    <property type="term" value="C:membrane"/>
    <property type="evidence" value="ECO:0007669"/>
    <property type="project" value="UniProtKB-SubCell"/>
</dbReference>
<dbReference type="PANTHER" id="PTHR11785:SF531">
    <property type="entry name" value="LARGE NEUTRAL AMINO ACIDS TRANSPORTER SMALL SUBUNIT 1"/>
    <property type="match status" value="1"/>
</dbReference>
<dbReference type="Pfam" id="PF13520">
    <property type="entry name" value="AA_permease_2"/>
    <property type="match status" value="1"/>
</dbReference>
<dbReference type="EMBL" id="CAXKWB010036620">
    <property type="protein sequence ID" value="CAL4148704.1"/>
    <property type="molecule type" value="Genomic_DNA"/>
</dbReference>
<feature type="non-terminal residue" evidence="7">
    <location>
        <position position="240"/>
    </location>
</feature>
<evidence type="ECO:0000256" key="3">
    <source>
        <dbReference type="ARBA" id="ARBA00022989"/>
    </source>
</evidence>
<keyword evidence="4 6" id="KW-0472">Membrane</keyword>
<feature type="region of interest" description="Disordered" evidence="5">
    <location>
        <begin position="1"/>
        <end position="29"/>
    </location>
</feature>
<feature type="transmembrane region" description="Helical" evidence="6">
    <location>
        <begin position="92"/>
        <end position="112"/>
    </location>
</feature>
<feature type="transmembrane region" description="Helical" evidence="6">
    <location>
        <begin position="156"/>
        <end position="175"/>
    </location>
</feature>
<keyword evidence="8" id="KW-1185">Reference proteome</keyword>
<dbReference type="GO" id="GO:0015179">
    <property type="term" value="F:L-amino acid transmembrane transporter activity"/>
    <property type="evidence" value="ECO:0007669"/>
    <property type="project" value="TreeGrafter"/>
</dbReference>
<feature type="compositionally biased region" description="Polar residues" evidence="5">
    <location>
        <begin position="10"/>
        <end position="29"/>
    </location>
</feature>
<accession>A0AAV2RYU5</accession>
<gene>
    <name evidence="7" type="ORF">MNOR_LOCUS30277</name>
</gene>
<evidence type="ECO:0000256" key="6">
    <source>
        <dbReference type="SAM" id="Phobius"/>
    </source>
</evidence>
<evidence type="ECO:0000313" key="8">
    <source>
        <dbReference type="Proteomes" id="UP001497623"/>
    </source>
</evidence>
<comment type="caution">
    <text evidence="7">The sequence shown here is derived from an EMBL/GenBank/DDBJ whole genome shotgun (WGS) entry which is preliminary data.</text>
</comment>
<comment type="subcellular location">
    <subcellularLocation>
        <location evidence="1">Membrane</location>
        <topology evidence="1">Multi-pass membrane protein</topology>
    </subcellularLocation>
</comment>
<evidence type="ECO:0000256" key="4">
    <source>
        <dbReference type="ARBA" id="ARBA00023136"/>
    </source>
</evidence>
<proteinExistence type="predicted"/>
<evidence type="ECO:0000256" key="2">
    <source>
        <dbReference type="ARBA" id="ARBA00022692"/>
    </source>
</evidence>
<name>A0AAV2RYU5_MEGNR</name>
<dbReference type="Proteomes" id="UP001497623">
    <property type="component" value="Unassembled WGS sequence"/>
</dbReference>
<feature type="transmembrane region" description="Helical" evidence="6">
    <location>
        <begin position="124"/>
        <end position="144"/>
    </location>
</feature>
<dbReference type="PANTHER" id="PTHR11785">
    <property type="entry name" value="AMINO ACID TRANSPORTER"/>
    <property type="match status" value="1"/>
</dbReference>
<dbReference type="InterPro" id="IPR050598">
    <property type="entry name" value="AminoAcid_Transporter"/>
</dbReference>
<feature type="region of interest" description="Disordered" evidence="5">
    <location>
        <begin position="61"/>
        <end position="83"/>
    </location>
</feature>
<reference evidence="7 8" key="1">
    <citation type="submission" date="2024-05" db="EMBL/GenBank/DDBJ databases">
        <authorList>
            <person name="Wallberg A."/>
        </authorList>
    </citation>
    <scope>NUCLEOTIDE SEQUENCE [LARGE SCALE GENOMIC DNA]</scope>
</reference>
<organism evidence="7 8">
    <name type="scientific">Meganyctiphanes norvegica</name>
    <name type="common">Northern krill</name>
    <name type="synonym">Thysanopoda norvegica</name>
    <dbReference type="NCBI Taxonomy" id="48144"/>
    <lineage>
        <taxon>Eukaryota</taxon>
        <taxon>Metazoa</taxon>
        <taxon>Ecdysozoa</taxon>
        <taxon>Arthropoda</taxon>
        <taxon>Crustacea</taxon>
        <taxon>Multicrustacea</taxon>
        <taxon>Malacostraca</taxon>
        <taxon>Eumalacostraca</taxon>
        <taxon>Eucarida</taxon>
        <taxon>Euphausiacea</taxon>
        <taxon>Euphausiidae</taxon>
        <taxon>Meganyctiphanes</taxon>
    </lineage>
</organism>
<evidence type="ECO:0000256" key="5">
    <source>
        <dbReference type="SAM" id="MobiDB-lite"/>
    </source>
</evidence>
<keyword evidence="3 6" id="KW-1133">Transmembrane helix</keyword>
<dbReference type="AlphaFoldDB" id="A0AAV2RYU5"/>
<dbReference type="InterPro" id="IPR002293">
    <property type="entry name" value="AA/rel_permease1"/>
</dbReference>